<protein>
    <submittedName>
        <fullName evidence="1">6961_t:CDS:1</fullName>
    </submittedName>
</protein>
<dbReference type="Proteomes" id="UP000789920">
    <property type="component" value="Unassembled WGS sequence"/>
</dbReference>
<proteinExistence type="predicted"/>
<keyword evidence="2" id="KW-1185">Reference proteome</keyword>
<evidence type="ECO:0000313" key="1">
    <source>
        <dbReference type="EMBL" id="CAG8821714.1"/>
    </source>
</evidence>
<reference evidence="1" key="1">
    <citation type="submission" date="2021-06" db="EMBL/GenBank/DDBJ databases">
        <authorList>
            <person name="Kallberg Y."/>
            <person name="Tangrot J."/>
            <person name="Rosling A."/>
        </authorList>
    </citation>
    <scope>NUCLEOTIDE SEQUENCE</scope>
    <source>
        <strain evidence="1">MA461A</strain>
    </source>
</reference>
<evidence type="ECO:0000313" key="2">
    <source>
        <dbReference type="Proteomes" id="UP000789920"/>
    </source>
</evidence>
<name>A0ACA9S2H8_9GLOM</name>
<organism evidence="1 2">
    <name type="scientific">Racocetra persica</name>
    <dbReference type="NCBI Taxonomy" id="160502"/>
    <lineage>
        <taxon>Eukaryota</taxon>
        <taxon>Fungi</taxon>
        <taxon>Fungi incertae sedis</taxon>
        <taxon>Mucoromycota</taxon>
        <taxon>Glomeromycotina</taxon>
        <taxon>Glomeromycetes</taxon>
        <taxon>Diversisporales</taxon>
        <taxon>Gigasporaceae</taxon>
        <taxon>Racocetra</taxon>
    </lineage>
</organism>
<accession>A0ACA9S2H8</accession>
<dbReference type="EMBL" id="CAJVQC010085254">
    <property type="protein sequence ID" value="CAG8821714.1"/>
    <property type="molecule type" value="Genomic_DNA"/>
</dbReference>
<comment type="caution">
    <text evidence="1">The sequence shown here is derived from an EMBL/GenBank/DDBJ whole genome shotgun (WGS) entry which is preliminary data.</text>
</comment>
<sequence>QRVRQKNILRQFQRKIIEDINDKGTFLEDKTEENKEIQREFDEQNSVDFYKELENYQSKDKHNRSWGFIFRSYYWKKITANENLTNEIKKRLKKDILKYSVEHLAPQTSRKGENRLETIINSLGNITLLRKTDNSTLSNKD</sequence>
<feature type="non-terminal residue" evidence="1">
    <location>
        <position position="1"/>
    </location>
</feature>
<gene>
    <name evidence="1" type="ORF">RPERSI_LOCUS25647</name>
</gene>